<evidence type="ECO:0000256" key="8">
    <source>
        <dbReference type="ARBA" id="ARBA00023136"/>
    </source>
</evidence>
<evidence type="ECO:0000313" key="13">
    <source>
        <dbReference type="Proteomes" id="UP000599391"/>
    </source>
</evidence>
<sequence length="748" mass="83306">MSTRKLILKFAKPYPGWILLTILLGFSGALFNGVSTALIVPVILRIVGQEVDLTGAPPILKTVMQPFDNIPENYRILVMSGAIILTICLKNLANYASSLVSSSLSRMLTSDIREAGLKLLLEIDIDYYAKMKVGDLINRLGGEISRAASAISNTVRLIILGITILVFVGLLLSISWQLTIAATILLSFVTLINQYAISRSKKFGKQLSDMSKAYSIAVLETLNGIRLVKATGNEEREYRRIKKLIRDREKADFQSQVNSEAITPLSEVMGITALLLIVFLSKTFFANQIASLSAVLLTYLLILLRMLPLISQLNSVRSSFANTSTSVEMVTEFLNKHDKPFMSKGEVPYTKLQKGVHFNCLSFAYPGHEKLVLKDVDLFLPQGTTLALVGGSGAGKSTLADLLPRFYDPLSGCITIDGRDLRDFDLISVRKRMGIVSQDTFLFNDSVRNNIAYGQLEATEDEIITAAKRANAYEFVSKLPKGFDTLIGDRGVMLSGGQRQRLAIARALLQNPDILILDEATSALDTVSERLVQAALDDLSRDRTTLVIAHRLSTVQQADQIAVLEQGQVVEVGTHDELLQKNGYYSRLYSMQFGDRAETTIKQQQSLVRIGHEIRTRLNSMIGFLLLLLDDMVDNPQERQELIEDSYKSAFSIVNAIDVLEDIVNLQMKTQLHTFSGINRNGTNHHQNFAHFAVKFQEYLKPMRSSIHSVAENLMEMPPEEHELIAEAYQLAIHLLNNLENFESIIKN</sequence>
<feature type="domain" description="ABC transmembrane type-1" evidence="11">
    <location>
        <begin position="19"/>
        <end position="322"/>
    </location>
</feature>
<evidence type="ECO:0000256" key="6">
    <source>
        <dbReference type="ARBA" id="ARBA00022840"/>
    </source>
</evidence>
<dbReference type="GO" id="GO:0005524">
    <property type="term" value="F:ATP binding"/>
    <property type="evidence" value="ECO:0007669"/>
    <property type="project" value="UniProtKB-KW"/>
</dbReference>
<protein>
    <recommendedName>
        <fullName evidence="3">histidine kinase</fullName>
        <ecNumber evidence="3">2.7.13.3</ecNumber>
    </recommendedName>
</protein>
<evidence type="ECO:0000256" key="5">
    <source>
        <dbReference type="ARBA" id="ARBA00022741"/>
    </source>
</evidence>
<dbReference type="PROSITE" id="PS50929">
    <property type="entry name" value="ABC_TM1F"/>
    <property type="match status" value="1"/>
</dbReference>
<dbReference type="PROSITE" id="PS00211">
    <property type="entry name" value="ABC_TRANSPORTER_1"/>
    <property type="match status" value="1"/>
</dbReference>
<feature type="transmembrane region" description="Helical" evidence="9">
    <location>
        <begin position="180"/>
        <end position="197"/>
    </location>
</feature>
<accession>A0A8J7H6Z4</accession>
<dbReference type="GO" id="GO:0015421">
    <property type="term" value="F:ABC-type oligopeptide transporter activity"/>
    <property type="evidence" value="ECO:0007669"/>
    <property type="project" value="TreeGrafter"/>
</dbReference>
<dbReference type="InterPro" id="IPR011527">
    <property type="entry name" value="ABC1_TM_dom"/>
</dbReference>
<evidence type="ECO:0000259" key="10">
    <source>
        <dbReference type="PROSITE" id="PS50893"/>
    </source>
</evidence>
<dbReference type="RefSeq" id="WP_214437549.1">
    <property type="nucleotide sequence ID" value="NZ_JAECZB010000003.1"/>
</dbReference>
<evidence type="ECO:0000259" key="11">
    <source>
        <dbReference type="PROSITE" id="PS50929"/>
    </source>
</evidence>
<dbReference type="InterPro" id="IPR017871">
    <property type="entry name" value="ABC_transporter-like_CS"/>
</dbReference>
<dbReference type="SUPFAM" id="SSF52540">
    <property type="entry name" value="P-loop containing nucleoside triphosphate hydrolases"/>
    <property type="match status" value="1"/>
</dbReference>
<feature type="transmembrane region" description="Helical" evidence="9">
    <location>
        <begin position="20"/>
        <end position="44"/>
    </location>
</feature>
<comment type="subcellular location">
    <subcellularLocation>
        <location evidence="2">Cell membrane</location>
        <topology evidence="2">Multi-pass membrane protein</topology>
    </subcellularLocation>
</comment>
<dbReference type="InterPro" id="IPR003439">
    <property type="entry name" value="ABC_transporter-like_ATP-bd"/>
</dbReference>
<evidence type="ECO:0000256" key="4">
    <source>
        <dbReference type="ARBA" id="ARBA00022692"/>
    </source>
</evidence>
<dbReference type="SUPFAM" id="SSF90123">
    <property type="entry name" value="ABC transporter transmembrane region"/>
    <property type="match status" value="1"/>
</dbReference>
<dbReference type="InterPro" id="IPR036097">
    <property type="entry name" value="HisK_dim/P_sf"/>
</dbReference>
<comment type="catalytic activity">
    <reaction evidence="1">
        <text>ATP + protein L-histidine = ADP + protein N-phospho-L-histidine.</text>
        <dbReference type="EC" id="2.7.13.3"/>
    </reaction>
</comment>
<feature type="transmembrane region" description="Helical" evidence="9">
    <location>
        <begin position="285"/>
        <end position="307"/>
    </location>
</feature>
<dbReference type="FunFam" id="3.40.50.300:FF:000218">
    <property type="entry name" value="Multidrug ABC transporter ATP-binding protein"/>
    <property type="match status" value="1"/>
</dbReference>
<keyword evidence="13" id="KW-1185">Reference proteome</keyword>
<proteinExistence type="predicted"/>
<dbReference type="GO" id="GO:0005886">
    <property type="term" value="C:plasma membrane"/>
    <property type="evidence" value="ECO:0007669"/>
    <property type="project" value="UniProtKB-SubCell"/>
</dbReference>
<feature type="domain" description="ABC transporter" evidence="10">
    <location>
        <begin position="356"/>
        <end position="591"/>
    </location>
</feature>
<keyword evidence="4 9" id="KW-0812">Transmembrane</keyword>
<dbReference type="SMART" id="SM00382">
    <property type="entry name" value="AAA"/>
    <property type="match status" value="1"/>
</dbReference>
<dbReference type="Gene3D" id="3.40.50.300">
    <property type="entry name" value="P-loop containing nucleotide triphosphate hydrolases"/>
    <property type="match status" value="1"/>
</dbReference>
<keyword evidence="6 12" id="KW-0067">ATP-binding</keyword>
<dbReference type="AlphaFoldDB" id="A0A8J7H6Z4"/>
<feature type="transmembrane region" description="Helical" evidence="9">
    <location>
        <begin position="155"/>
        <end position="174"/>
    </location>
</feature>
<evidence type="ECO:0000313" key="12">
    <source>
        <dbReference type="EMBL" id="MBH8551236.1"/>
    </source>
</evidence>
<dbReference type="InterPro" id="IPR036640">
    <property type="entry name" value="ABC1_TM_sf"/>
</dbReference>
<name>A0A8J7H6Z4_9CYAN</name>
<dbReference type="PANTHER" id="PTHR43394">
    <property type="entry name" value="ATP-DEPENDENT PERMEASE MDL1, MITOCHONDRIAL"/>
    <property type="match status" value="1"/>
</dbReference>
<dbReference type="EMBL" id="JAECZB010000003">
    <property type="protein sequence ID" value="MBH8551236.1"/>
    <property type="molecule type" value="Genomic_DNA"/>
</dbReference>
<dbReference type="Gene3D" id="1.20.1560.10">
    <property type="entry name" value="ABC transporter type 1, transmembrane domain"/>
    <property type="match status" value="1"/>
</dbReference>
<organism evidence="12 13">
    <name type="scientific">Atlanticothrix silvestris CENA357</name>
    <dbReference type="NCBI Taxonomy" id="1725252"/>
    <lineage>
        <taxon>Bacteria</taxon>
        <taxon>Bacillati</taxon>
        <taxon>Cyanobacteriota</taxon>
        <taxon>Cyanophyceae</taxon>
        <taxon>Nostocales</taxon>
        <taxon>Nodulariaceae</taxon>
        <taxon>Atlanticothrix</taxon>
        <taxon>Atlanticothrix silvestris</taxon>
    </lineage>
</organism>
<dbReference type="InterPro" id="IPR039421">
    <property type="entry name" value="Type_1_exporter"/>
</dbReference>
<evidence type="ECO:0000256" key="9">
    <source>
        <dbReference type="SAM" id="Phobius"/>
    </source>
</evidence>
<dbReference type="InterPro" id="IPR003593">
    <property type="entry name" value="AAA+_ATPase"/>
</dbReference>
<dbReference type="Pfam" id="PF00664">
    <property type="entry name" value="ABC_membrane"/>
    <property type="match status" value="1"/>
</dbReference>
<keyword evidence="7 9" id="KW-1133">Transmembrane helix</keyword>
<dbReference type="GO" id="GO:0016887">
    <property type="term" value="F:ATP hydrolysis activity"/>
    <property type="evidence" value="ECO:0007669"/>
    <property type="project" value="InterPro"/>
</dbReference>
<keyword evidence="8 9" id="KW-0472">Membrane</keyword>
<keyword evidence="5" id="KW-0547">Nucleotide-binding</keyword>
<dbReference type="Proteomes" id="UP000599391">
    <property type="component" value="Unassembled WGS sequence"/>
</dbReference>
<dbReference type="PROSITE" id="PS50893">
    <property type="entry name" value="ABC_TRANSPORTER_2"/>
    <property type="match status" value="1"/>
</dbReference>
<dbReference type="EC" id="2.7.13.3" evidence="3"/>
<evidence type="ECO:0000256" key="3">
    <source>
        <dbReference type="ARBA" id="ARBA00012438"/>
    </source>
</evidence>
<dbReference type="GO" id="GO:0000155">
    <property type="term" value="F:phosphorelay sensor kinase activity"/>
    <property type="evidence" value="ECO:0007669"/>
    <property type="project" value="InterPro"/>
</dbReference>
<evidence type="ECO:0000256" key="1">
    <source>
        <dbReference type="ARBA" id="ARBA00000085"/>
    </source>
</evidence>
<dbReference type="Gene3D" id="1.10.287.130">
    <property type="match status" value="1"/>
</dbReference>
<evidence type="ECO:0000256" key="7">
    <source>
        <dbReference type="ARBA" id="ARBA00022989"/>
    </source>
</evidence>
<comment type="caution">
    <text evidence="12">The sequence shown here is derived from an EMBL/GenBank/DDBJ whole genome shotgun (WGS) entry which is preliminary data.</text>
</comment>
<reference evidence="12 13" key="1">
    <citation type="journal article" date="2021" name="Int. J. Syst. Evol. Microbiol.">
        <title>Amazonocrinis nigriterrae gen. nov., sp. nov., Atlanticothrix silvestris gen. nov., sp. nov. and Dendronalium phyllosphericum gen. nov., sp. nov., nostocacean cyanobacteria from Brazilian environments.</title>
        <authorList>
            <person name="Alvarenga D.O."/>
            <person name="Andreote A.P.D."/>
            <person name="Branco L.H.Z."/>
            <person name="Delbaje E."/>
            <person name="Cruz R.B."/>
            <person name="Varani A.M."/>
            <person name="Fiore M.F."/>
        </authorList>
    </citation>
    <scope>NUCLEOTIDE SEQUENCE [LARGE SCALE GENOMIC DNA]</scope>
    <source>
        <strain evidence="12 13">CENA357</strain>
    </source>
</reference>
<feature type="transmembrane region" description="Helical" evidence="9">
    <location>
        <begin position="74"/>
        <end position="93"/>
    </location>
</feature>
<dbReference type="PANTHER" id="PTHR43394:SF1">
    <property type="entry name" value="ATP-BINDING CASSETTE SUB-FAMILY B MEMBER 10, MITOCHONDRIAL"/>
    <property type="match status" value="1"/>
</dbReference>
<evidence type="ECO:0000256" key="2">
    <source>
        <dbReference type="ARBA" id="ARBA00004651"/>
    </source>
</evidence>
<dbReference type="Pfam" id="PF00005">
    <property type="entry name" value="ABC_tran"/>
    <property type="match status" value="1"/>
</dbReference>
<gene>
    <name evidence="12" type="ORF">I8751_02330</name>
</gene>
<dbReference type="InterPro" id="IPR027417">
    <property type="entry name" value="P-loop_NTPase"/>
</dbReference>
<dbReference type="SUPFAM" id="SSF47384">
    <property type="entry name" value="Homodimeric domain of signal transducing histidine kinase"/>
    <property type="match status" value="1"/>
</dbReference>